<dbReference type="Pfam" id="PF00158">
    <property type="entry name" value="Sigma54_activat"/>
    <property type="match status" value="1"/>
</dbReference>
<dbReference type="Proteomes" id="UP000598217">
    <property type="component" value="Unassembled WGS sequence"/>
</dbReference>
<dbReference type="Gene3D" id="1.10.8.60">
    <property type="match status" value="1"/>
</dbReference>
<feature type="region of interest" description="Disordered" evidence="3">
    <location>
        <begin position="370"/>
        <end position="391"/>
    </location>
</feature>
<dbReference type="InterPro" id="IPR027417">
    <property type="entry name" value="P-loop_NTPase"/>
</dbReference>
<evidence type="ECO:0000256" key="1">
    <source>
        <dbReference type="ARBA" id="ARBA00022741"/>
    </source>
</evidence>
<reference evidence="5 6" key="1">
    <citation type="submission" date="2020-10" db="EMBL/GenBank/DDBJ databases">
        <title>Sequencing the genomes of 1000 actinobacteria strains.</title>
        <authorList>
            <person name="Klenk H.-P."/>
        </authorList>
    </citation>
    <scope>NUCLEOTIDE SEQUENCE [LARGE SCALE GENOMIC DNA]</scope>
    <source>
        <strain evidence="5 6">DSM 45157</strain>
    </source>
</reference>
<keyword evidence="6" id="KW-1185">Reference proteome</keyword>
<accession>A0ABR9HHN5</accession>
<comment type="caution">
    <text evidence="5">The sequence shown here is derived from an EMBL/GenBank/DDBJ whole genome shotgun (WGS) entry which is preliminary data.</text>
</comment>
<proteinExistence type="predicted"/>
<name>A0ABR9HHN5_9ACTN</name>
<dbReference type="SMART" id="SM00382">
    <property type="entry name" value="AAA"/>
    <property type="match status" value="1"/>
</dbReference>
<keyword evidence="2" id="KW-0067">ATP-binding</keyword>
<organism evidence="5 6">
    <name type="scientific">Nocardiopsis terrae</name>
    <dbReference type="NCBI Taxonomy" id="372655"/>
    <lineage>
        <taxon>Bacteria</taxon>
        <taxon>Bacillati</taxon>
        <taxon>Actinomycetota</taxon>
        <taxon>Actinomycetes</taxon>
        <taxon>Streptosporangiales</taxon>
        <taxon>Nocardiopsidaceae</taxon>
        <taxon>Nocardiopsis</taxon>
    </lineage>
</organism>
<evidence type="ECO:0000256" key="2">
    <source>
        <dbReference type="ARBA" id="ARBA00022840"/>
    </source>
</evidence>
<dbReference type="PANTHER" id="PTHR32071">
    <property type="entry name" value="TRANSCRIPTIONAL REGULATORY PROTEIN"/>
    <property type="match status" value="1"/>
</dbReference>
<evidence type="ECO:0000259" key="4">
    <source>
        <dbReference type="PROSITE" id="PS50045"/>
    </source>
</evidence>
<evidence type="ECO:0000313" key="5">
    <source>
        <dbReference type="EMBL" id="MBE1458542.1"/>
    </source>
</evidence>
<dbReference type="SUPFAM" id="SSF52540">
    <property type="entry name" value="P-loop containing nucleoside triphosphate hydrolases"/>
    <property type="match status" value="1"/>
</dbReference>
<dbReference type="InterPro" id="IPR058031">
    <property type="entry name" value="AAA_lid_NorR"/>
</dbReference>
<protein>
    <submittedName>
        <fullName evidence="5">Transcriptional regulator with GAF, ATPase, and Fis domain</fullName>
    </submittedName>
</protein>
<dbReference type="CDD" id="cd00009">
    <property type="entry name" value="AAA"/>
    <property type="match status" value="1"/>
</dbReference>
<dbReference type="Pfam" id="PF25601">
    <property type="entry name" value="AAA_lid_14"/>
    <property type="match status" value="1"/>
</dbReference>
<dbReference type="EMBL" id="JADBDY010000001">
    <property type="protein sequence ID" value="MBE1458542.1"/>
    <property type="molecule type" value="Genomic_DNA"/>
</dbReference>
<evidence type="ECO:0000256" key="3">
    <source>
        <dbReference type="SAM" id="MobiDB-lite"/>
    </source>
</evidence>
<sequence length="469" mass="50871">MPDESVRAPFWFRAVTGPGAHVSGVRAALAAGGLDPRPWEPGVPGPGVLLYTSLDGEARAALREVRHGGRVLALCLAREGVRTAEAWALLRSGAQDVMAWGEGRDADVAAVLSRMVRWRRVEELMDSSAVRDNLVGGSTVWRSVLEDVVETAYFTDNPVLLTGETGTGKELAARLVNALDQRSDRTPLVLVDCTTITPTLAGSEFFGHEKGSFTGALSARDGAFALADQGTLFLDEVGELPPDLQAELLRVIQEGAYKRVGGNTWRSTRFRLVCATNQDLEECIRQGRFRGDLFYRIAASRFHLPPLRERPDDVLPLADHFLEQLIPGHPRPHFDPAVRDMLVGLRYPGNVRELRQLVARIAARHAGSGAITAGAVPPSERPRQDPDPVDRSLTAPLRLAAVQGVTLAEVTEAARNEMIALVIADETERGRPGRLRRAADRLGVSVRTLQMWQRSHSAQAAGGTGAPEA</sequence>
<dbReference type="RefSeq" id="WP_191269560.1">
    <property type="nucleotide sequence ID" value="NZ_BMXJ01000003.1"/>
</dbReference>
<evidence type="ECO:0000313" key="6">
    <source>
        <dbReference type="Proteomes" id="UP000598217"/>
    </source>
</evidence>
<dbReference type="InterPro" id="IPR003593">
    <property type="entry name" value="AAA+_ATPase"/>
</dbReference>
<dbReference type="InterPro" id="IPR002078">
    <property type="entry name" value="Sigma_54_int"/>
</dbReference>
<dbReference type="PROSITE" id="PS50045">
    <property type="entry name" value="SIGMA54_INTERACT_4"/>
    <property type="match status" value="1"/>
</dbReference>
<feature type="compositionally biased region" description="Basic and acidic residues" evidence="3">
    <location>
        <begin position="380"/>
        <end position="390"/>
    </location>
</feature>
<dbReference type="Gene3D" id="3.40.50.300">
    <property type="entry name" value="P-loop containing nucleotide triphosphate hydrolases"/>
    <property type="match status" value="1"/>
</dbReference>
<feature type="domain" description="Sigma-54 factor interaction" evidence="4">
    <location>
        <begin position="134"/>
        <end position="363"/>
    </location>
</feature>
<gene>
    <name evidence="5" type="ORF">H4W79_002756</name>
</gene>
<keyword evidence="1" id="KW-0547">Nucleotide-binding</keyword>